<evidence type="ECO:0000256" key="1">
    <source>
        <dbReference type="SAM" id="MobiDB-lite"/>
    </source>
</evidence>
<comment type="caution">
    <text evidence="2">The sequence shown here is derived from an EMBL/GenBank/DDBJ whole genome shotgun (WGS) entry which is preliminary data.</text>
</comment>
<name>A0A4U5Q851_POPAL</name>
<dbReference type="EMBL" id="RCHU01000375">
    <property type="protein sequence ID" value="TKS05991.1"/>
    <property type="molecule type" value="Genomic_DNA"/>
</dbReference>
<sequence length="102" mass="11326">MDGRSDDRSCRQWRRLCCRLREERDGGDEAGRAGLGGYGSESRRLLSQPAKNQNQGRLGCRPRKEKKINLGGAAPLSAWSGGEEEKSKWGGRLVRKRGKIGL</sequence>
<organism evidence="2">
    <name type="scientific">Populus alba</name>
    <name type="common">White poplar</name>
    <dbReference type="NCBI Taxonomy" id="43335"/>
    <lineage>
        <taxon>Eukaryota</taxon>
        <taxon>Viridiplantae</taxon>
        <taxon>Streptophyta</taxon>
        <taxon>Embryophyta</taxon>
        <taxon>Tracheophyta</taxon>
        <taxon>Spermatophyta</taxon>
        <taxon>Magnoliopsida</taxon>
        <taxon>eudicotyledons</taxon>
        <taxon>Gunneridae</taxon>
        <taxon>Pentapetalae</taxon>
        <taxon>rosids</taxon>
        <taxon>fabids</taxon>
        <taxon>Malpighiales</taxon>
        <taxon>Salicaceae</taxon>
        <taxon>Saliceae</taxon>
        <taxon>Populus</taxon>
    </lineage>
</organism>
<proteinExistence type="predicted"/>
<protein>
    <submittedName>
        <fullName evidence="2">Uncharacterized protein</fullName>
    </submittedName>
</protein>
<gene>
    <name evidence="2" type="ORF">D5086_0000127620</name>
</gene>
<accession>A0A4U5Q851</accession>
<evidence type="ECO:0000313" key="2">
    <source>
        <dbReference type="EMBL" id="TKS05991.1"/>
    </source>
</evidence>
<feature type="region of interest" description="Disordered" evidence="1">
    <location>
        <begin position="26"/>
        <end position="90"/>
    </location>
</feature>
<dbReference type="AlphaFoldDB" id="A0A4U5Q851"/>
<reference evidence="2" key="1">
    <citation type="submission" date="2018-10" db="EMBL/GenBank/DDBJ databases">
        <title>Population genomic analysis revealed the cold adaptation of white poplar.</title>
        <authorList>
            <person name="Liu Y.-J."/>
        </authorList>
    </citation>
    <scope>NUCLEOTIDE SEQUENCE [LARGE SCALE GENOMIC DNA]</scope>
    <source>
        <strain evidence="2">PAL-ZL1</strain>
    </source>
</reference>